<protein>
    <submittedName>
        <fullName evidence="2">BTB/POZ domain-containing protein KCTD16-like protein</fullName>
    </submittedName>
</protein>
<evidence type="ECO:0000313" key="3">
    <source>
        <dbReference type="Proteomes" id="UP001145742"/>
    </source>
</evidence>
<feature type="region of interest" description="Disordered" evidence="1">
    <location>
        <begin position="1"/>
        <end position="80"/>
    </location>
</feature>
<gene>
    <name evidence="2" type="ORF">WISP_29080</name>
</gene>
<organism evidence="2 3">
    <name type="scientific">Willisornis vidua</name>
    <name type="common">Xingu scale-backed antbird</name>
    <dbReference type="NCBI Taxonomy" id="1566151"/>
    <lineage>
        <taxon>Eukaryota</taxon>
        <taxon>Metazoa</taxon>
        <taxon>Chordata</taxon>
        <taxon>Craniata</taxon>
        <taxon>Vertebrata</taxon>
        <taxon>Euteleostomi</taxon>
        <taxon>Archelosauria</taxon>
        <taxon>Archosauria</taxon>
        <taxon>Dinosauria</taxon>
        <taxon>Saurischia</taxon>
        <taxon>Theropoda</taxon>
        <taxon>Coelurosauria</taxon>
        <taxon>Aves</taxon>
        <taxon>Neognathae</taxon>
        <taxon>Neoaves</taxon>
        <taxon>Telluraves</taxon>
        <taxon>Australaves</taxon>
        <taxon>Passeriformes</taxon>
        <taxon>Thamnophilidae</taxon>
        <taxon>Willisornis</taxon>
    </lineage>
</organism>
<name>A0ABQ9DKP2_9PASS</name>
<keyword evidence="3" id="KW-1185">Reference proteome</keyword>
<dbReference type="Proteomes" id="UP001145742">
    <property type="component" value="Unassembled WGS sequence"/>
</dbReference>
<proteinExistence type="predicted"/>
<comment type="caution">
    <text evidence="2">The sequence shown here is derived from an EMBL/GenBank/DDBJ whole genome shotgun (WGS) entry which is preliminary data.</text>
</comment>
<evidence type="ECO:0000256" key="1">
    <source>
        <dbReference type="SAM" id="MobiDB-lite"/>
    </source>
</evidence>
<dbReference type="EMBL" id="WHWB01032708">
    <property type="protein sequence ID" value="KAJ7424350.1"/>
    <property type="molecule type" value="Genomic_DNA"/>
</dbReference>
<accession>A0ABQ9DKP2</accession>
<reference evidence="2" key="1">
    <citation type="submission" date="2019-10" db="EMBL/GenBank/DDBJ databases">
        <authorList>
            <person name="Soares A.E.R."/>
            <person name="Aleixo A."/>
            <person name="Schneider P."/>
            <person name="Miyaki C.Y."/>
            <person name="Schneider M.P."/>
            <person name="Mello C."/>
            <person name="Vasconcelos A.T.R."/>
        </authorList>
    </citation>
    <scope>NUCLEOTIDE SEQUENCE</scope>
    <source>
        <tissue evidence="2">Muscle</tissue>
    </source>
</reference>
<sequence>MAETLPGTDPRAEQKNGSPTNSLPWPEAPKECPARPNTLDLCRSLKRLQEVRQTGQRQGSERAPGQDSGEGAPAAVPALSEERRALQSELGKCIEDFRKIKIPVAFPNKKRQWQSELLRKYQL</sequence>
<evidence type="ECO:0000313" key="2">
    <source>
        <dbReference type="EMBL" id="KAJ7424350.1"/>
    </source>
</evidence>